<protein>
    <submittedName>
        <fullName evidence="1">Uncharacterized protein</fullName>
    </submittedName>
</protein>
<reference evidence="1 2" key="1">
    <citation type="submission" date="2016-07" db="EMBL/GenBank/DDBJ databases">
        <title>Draft genome of the white-rot fungus Obba rivulosa 3A-2.</title>
        <authorList>
            <consortium name="DOE Joint Genome Institute"/>
            <person name="Miettinen O."/>
            <person name="Riley R."/>
            <person name="Acob R."/>
            <person name="Barry K."/>
            <person name="Cullen D."/>
            <person name="De Vries R."/>
            <person name="Hainaut M."/>
            <person name="Hatakka A."/>
            <person name="Henrissat B."/>
            <person name="Hilden K."/>
            <person name="Kuo R."/>
            <person name="Labutti K."/>
            <person name="Lipzen A."/>
            <person name="Makela M.R."/>
            <person name="Sandor L."/>
            <person name="Spatafora J.W."/>
            <person name="Grigoriev I.V."/>
            <person name="Hibbett D.S."/>
        </authorList>
    </citation>
    <scope>NUCLEOTIDE SEQUENCE [LARGE SCALE GENOMIC DNA]</scope>
    <source>
        <strain evidence="1 2">3A-2</strain>
    </source>
</reference>
<accession>A0A8E2B029</accession>
<proteinExistence type="predicted"/>
<gene>
    <name evidence="1" type="ORF">OBBRIDRAFT_833592</name>
</gene>
<keyword evidence="2" id="KW-1185">Reference proteome</keyword>
<dbReference type="AlphaFoldDB" id="A0A8E2B029"/>
<evidence type="ECO:0000313" key="1">
    <source>
        <dbReference type="EMBL" id="OCH92254.1"/>
    </source>
</evidence>
<evidence type="ECO:0000313" key="2">
    <source>
        <dbReference type="Proteomes" id="UP000250043"/>
    </source>
</evidence>
<sequence length="198" mass="21723">MSTLTALYNALPPVEIADALFKDRDTMLSKLTPLLAKYDNQFGVCLVHAHCTIEDGEKMVAQGNVSEPMRDIPCYPERWLATGEPYEFNHELTKTPPAELFDAFRALIGDITVLGLFYAGGLADGILLERTEGRKNITELIKSTDLGIGQDIETAWLPSQDGSGNPVKAKCMIMCMLDGSKHTGQAHYDHVEAKPIGI</sequence>
<dbReference type="OrthoDB" id="2322999at2759"/>
<name>A0A8E2B029_9APHY</name>
<dbReference type="EMBL" id="KV722372">
    <property type="protein sequence ID" value="OCH92254.1"/>
    <property type="molecule type" value="Genomic_DNA"/>
</dbReference>
<organism evidence="1 2">
    <name type="scientific">Obba rivulosa</name>
    <dbReference type="NCBI Taxonomy" id="1052685"/>
    <lineage>
        <taxon>Eukaryota</taxon>
        <taxon>Fungi</taxon>
        <taxon>Dikarya</taxon>
        <taxon>Basidiomycota</taxon>
        <taxon>Agaricomycotina</taxon>
        <taxon>Agaricomycetes</taxon>
        <taxon>Polyporales</taxon>
        <taxon>Gelatoporiaceae</taxon>
        <taxon>Obba</taxon>
    </lineage>
</organism>
<dbReference type="Proteomes" id="UP000250043">
    <property type="component" value="Unassembled WGS sequence"/>
</dbReference>